<organism evidence="2 3">
    <name type="scientific">Coemansia javaensis</name>
    <dbReference type="NCBI Taxonomy" id="2761396"/>
    <lineage>
        <taxon>Eukaryota</taxon>
        <taxon>Fungi</taxon>
        <taxon>Fungi incertae sedis</taxon>
        <taxon>Zoopagomycota</taxon>
        <taxon>Kickxellomycotina</taxon>
        <taxon>Kickxellomycetes</taxon>
        <taxon>Kickxellales</taxon>
        <taxon>Kickxellaceae</taxon>
        <taxon>Coemansia</taxon>
    </lineage>
</organism>
<name>A0A9W8HD83_9FUNG</name>
<evidence type="ECO:0000256" key="1">
    <source>
        <dbReference type="SAM" id="Coils"/>
    </source>
</evidence>
<reference evidence="2" key="1">
    <citation type="submission" date="2022-07" db="EMBL/GenBank/DDBJ databases">
        <title>Phylogenomic reconstructions and comparative analyses of Kickxellomycotina fungi.</title>
        <authorList>
            <person name="Reynolds N.K."/>
            <person name="Stajich J.E."/>
            <person name="Barry K."/>
            <person name="Grigoriev I.V."/>
            <person name="Crous P."/>
            <person name="Smith M.E."/>
        </authorList>
    </citation>
    <scope>NUCLEOTIDE SEQUENCE</scope>
    <source>
        <strain evidence="2">NBRC 105414</strain>
    </source>
</reference>
<comment type="caution">
    <text evidence="2">The sequence shown here is derived from an EMBL/GenBank/DDBJ whole genome shotgun (WGS) entry which is preliminary data.</text>
</comment>
<dbReference type="AlphaFoldDB" id="A0A9W8HD83"/>
<evidence type="ECO:0000313" key="2">
    <source>
        <dbReference type="EMBL" id="KAJ2779247.1"/>
    </source>
</evidence>
<gene>
    <name evidence="2" type="ORF">H4R18_004122</name>
</gene>
<accession>A0A9W8HD83</accession>
<proteinExistence type="predicted"/>
<protein>
    <submittedName>
        <fullName evidence="2">Uncharacterized protein</fullName>
    </submittedName>
</protein>
<evidence type="ECO:0000313" key="3">
    <source>
        <dbReference type="Proteomes" id="UP001140217"/>
    </source>
</evidence>
<dbReference type="OrthoDB" id="5589194at2759"/>
<dbReference type="EMBL" id="JANBUL010000186">
    <property type="protein sequence ID" value="KAJ2779247.1"/>
    <property type="molecule type" value="Genomic_DNA"/>
</dbReference>
<feature type="coiled-coil region" evidence="1">
    <location>
        <begin position="95"/>
        <end position="150"/>
    </location>
</feature>
<keyword evidence="1" id="KW-0175">Coiled coil</keyword>
<sequence>MAEAAEAQDKAALARQIAHWATHELGFRKKATLVTARGEEKITAADVEPLLQGELARVLERAATHLVSAQTAAQSRQRIAAFCAQPRTDAEDLAHVRLRRRLAELRAREQALEADARSAETASRAAIQSMDEAEAARRAAEARIHELRLQILKKQMLAEDLRRMNGRMRLLVREMTAAAAAAEAPPQGSAGPLEALSAAAAALKDPLGELPDAMATDGDEQAQLQSLNAEEHHIRLVQRQQELRTQLEADESALIEKLDGISSQLRMAAAGSKEAADDYKAAVLQVVIRDAVAHVEGTLGALVPELEAAASRTWAPTDHTGKAADVARAIEQIRGSVAAFCSAAAQARAYAGAEVADAHRRFQQALRYVDLRDSWSAVRIAGLQQVHVETGGGDRVPRATDKLVARSCFSEPERDRRLCHVLAEATGTSGQVRLRIGHMIDTLRRELAAGRRRVEGIVSGGQDAGPGDGSLERAVDDLRAHARQERAAARAATAAWAAESGVARSLQTAEDSAATEAAIGRLSDASGRLFTDSFAPWHRRDGAAYADYVKQLKIARAGDGPGAAGE</sequence>
<keyword evidence="3" id="KW-1185">Reference proteome</keyword>
<dbReference type="Proteomes" id="UP001140217">
    <property type="component" value="Unassembled WGS sequence"/>
</dbReference>